<keyword evidence="4" id="KW-1185">Reference proteome</keyword>
<evidence type="ECO:0000313" key="2">
    <source>
        <dbReference type="EMBL" id="CAI4014108.1"/>
    </source>
</evidence>
<dbReference type="EMBL" id="CAMXCT020006179">
    <property type="protein sequence ID" value="CAL1167483.1"/>
    <property type="molecule type" value="Genomic_DNA"/>
</dbReference>
<dbReference type="AlphaFoldDB" id="A0A9P1DQ27"/>
<organism evidence="2">
    <name type="scientific">Cladocopium goreaui</name>
    <dbReference type="NCBI Taxonomy" id="2562237"/>
    <lineage>
        <taxon>Eukaryota</taxon>
        <taxon>Sar</taxon>
        <taxon>Alveolata</taxon>
        <taxon>Dinophyceae</taxon>
        <taxon>Suessiales</taxon>
        <taxon>Symbiodiniaceae</taxon>
        <taxon>Cladocopium</taxon>
    </lineage>
</organism>
<evidence type="ECO:0000313" key="3">
    <source>
        <dbReference type="EMBL" id="CAL1167483.1"/>
    </source>
</evidence>
<sequence length="188" mass="21298">AYWAHMELEGAEGALPHAAQTPKALVHEEQHKDQESKTSANCPAGIEGESSRFQGNCSPWRCILLPLILLPFARTPAQCLLTPLSWRLLSLSGRSMCTVLLTLPRSRSLRSKRRIHHFLPCSSAPSTTGHGRVCRFLAKPAPPRHRLLLRHFFRKTGKKMKILGVVGRKDFANPFERFHRQWSKAFVM</sequence>
<feature type="region of interest" description="Disordered" evidence="1">
    <location>
        <begin position="17"/>
        <end position="43"/>
    </location>
</feature>
<reference evidence="2" key="1">
    <citation type="submission" date="2022-10" db="EMBL/GenBank/DDBJ databases">
        <authorList>
            <person name="Chen Y."/>
            <person name="Dougan E. K."/>
            <person name="Chan C."/>
            <person name="Rhodes N."/>
            <person name="Thang M."/>
        </authorList>
    </citation>
    <scope>NUCLEOTIDE SEQUENCE</scope>
</reference>
<dbReference type="EMBL" id="CAMXCT010006179">
    <property type="protein sequence ID" value="CAI4014108.1"/>
    <property type="molecule type" value="Genomic_DNA"/>
</dbReference>
<reference evidence="3" key="2">
    <citation type="submission" date="2024-04" db="EMBL/GenBank/DDBJ databases">
        <authorList>
            <person name="Chen Y."/>
            <person name="Shah S."/>
            <person name="Dougan E. K."/>
            <person name="Thang M."/>
            <person name="Chan C."/>
        </authorList>
    </citation>
    <scope>NUCLEOTIDE SEQUENCE [LARGE SCALE GENOMIC DNA]</scope>
</reference>
<dbReference type="Proteomes" id="UP001152797">
    <property type="component" value="Unassembled WGS sequence"/>
</dbReference>
<feature type="compositionally biased region" description="Basic and acidic residues" evidence="1">
    <location>
        <begin position="25"/>
        <end position="36"/>
    </location>
</feature>
<evidence type="ECO:0000256" key="1">
    <source>
        <dbReference type="SAM" id="MobiDB-lite"/>
    </source>
</evidence>
<dbReference type="EMBL" id="CAMXCT030006179">
    <property type="protein sequence ID" value="CAL4801420.1"/>
    <property type="molecule type" value="Genomic_DNA"/>
</dbReference>
<name>A0A9P1DQ27_9DINO</name>
<evidence type="ECO:0000313" key="4">
    <source>
        <dbReference type="Proteomes" id="UP001152797"/>
    </source>
</evidence>
<comment type="caution">
    <text evidence="2">The sequence shown here is derived from an EMBL/GenBank/DDBJ whole genome shotgun (WGS) entry which is preliminary data.</text>
</comment>
<protein>
    <submittedName>
        <fullName evidence="2">Uncharacterized protein</fullName>
    </submittedName>
</protein>
<gene>
    <name evidence="2" type="ORF">C1SCF055_LOCUS39032</name>
</gene>
<accession>A0A9P1DQ27</accession>
<proteinExistence type="predicted"/>
<feature type="non-terminal residue" evidence="2">
    <location>
        <position position="1"/>
    </location>
</feature>